<keyword evidence="9" id="KW-0805">Transcription regulation</keyword>
<evidence type="ECO:0000256" key="4">
    <source>
        <dbReference type="ARBA" id="ARBA00022723"/>
    </source>
</evidence>
<feature type="domain" description="C2H2-type" evidence="18">
    <location>
        <begin position="534"/>
        <end position="561"/>
    </location>
</feature>
<keyword evidence="3" id="KW-1017">Isopeptide bond</keyword>
<dbReference type="InterPro" id="IPR001909">
    <property type="entry name" value="KRAB"/>
</dbReference>
<dbReference type="FunFam" id="3.30.160.60:FF:002343">
    <property type="entry name" value="Zinc finger protein 33A"/>
    <property type="match status" value="1"/>
</dbReference>
<dbReference type="GO" id="GO:0000981">
    <property type="term" value="F:DNA-binding transcription factor activity, RNA polymerase II-specific"/>
    <property type="evidence" value="ECO:0007669"/>
    <property type="project" value="TreeGrafter"/>
</dbReference>
<feature type="domain" description="C2H2-type" evidence="18">
    <location>
        <begin position="562"/>
        <end position="589"/>
    </location>
</feature>
<dbReference type="SMART" id="SM00355">
    <property type="entry name" value="ZnF_C2H2"/>
    <property type="match status" value="13"/>
</dbReference>
<feature type="region of interest" description="Disordered" evidence="17">
    <location>
        <begin position="1"/>
        <end position="23"/>
    </location>
</feature>
<evidence type="ECO:0000313" key="20">
    <source>
        <dbReference type="Ensembl" id="ENSSBOP00000040483.1"/>
    </source>
</evidence>
<dbReference type="GO" id="GO:0005730">
    <property type="term" value="C:nucleolus"/>
    <property type="evidence" value="ECO:0007669"/>
    <property type="project" value="Ensembl"/>
</dbReference>
<dbReference type="Ensembl" id="ENSSBOT00000057450.1">
    <property type="protein sequence ID" value="ENSSBOP00000040483.1"/>
    <property type="gene ID" value="ENSSBOG00000036215.1"/>
</dbReference>
<dbReference type="Gene3D" id="6.10.140.140">
    <property type="match status" value="1"/>
</dbReference>
<evidence type="ECO:0000256" key="7">
    <source>
        <dbReference type="ARBA" id="ARBA00022833"/>
    </source>
</evidence>
<proteinExistence type="inferred from homology"/>
<feature type="compositionally biased region" description="Polar residues" evidence="17">
    <location>
        <begin position="1"/>
        <end position="13"/>
    </location>
</feature>
<evidence type="ECO:0000256" key="11">
    <source>
        <dbReference type="ARBA" id="ARBA00023159"/>
    </source>
</evidence>
<keyword evidence="21" id="KW-1185">Reference proteome</keyword>
<keyword evidence="12" id="KW-0804">Transcription</keyword>
<dbReference type="PROSITE" id="PS50805">
    <property type="entry name" value="KRAB"/>
    <property type="match status" value="1"/>
</dbReference>
<feature type="domain" description="KRAB" evidence="19">
    <location>
        <begin position="167"/>
        <end position="238"/>
    </location>
</feature>
<dbReference type="GO" id="GO:0008270">
    <property type="term" value="F:zinc ion binding"/>
    <property type="evidence" value="ECO:0007669"/>
    <property type="project" value="UniProtKB-KW"/>
</dbReference>
<evidence type="ECO:0000256" key="10">
    <source>
        <dbReference type="ARBA" id="ARBA00023125"/>
    </source>
</evidence>
<evidence type="ECO:0000259" key="19">
    <source>
        <dbReference type="PROSITE" id="PS50805"/>
    </source>
</evidence>
<evidence type="ECO:0000256" key="9">
    <source>
        <dbReference type="ARBA" id="ARBA00023015"/>
    </source>
</evidence>
<evidence type="ECO:0000256" key="2">
    <source>
        <dbReference type="ARBA" id="ARBA00006991"/>
    </source>
</evidence>
<evidence type="ECO:0000256" key="15">
    <source>
        <dbReference type="ARBA" id="ARBA00077862"/>
    </source>
</evidence>
<feature type="region of interest" description="Disordered" evidence="17">
    <location>
        <begin position="293"/>
        <end position="320"/>
    </location>
</feature>
<dbReference type="SUPFAM" id="SSF57667">
    <property type="entry name" value="beta-beta-alpha zinc fingers"/>
    <property type="match status" value="8"/>
</dbReference>
<dbReference type="SUPFAM" id="SSF109640">
    <property type="entry name" value="KRAB domain (Kruppel-associated box)"/>
    <property type="match status" value="1"/>
</dbReference>
<keyword evidence="10" id="KW-0238">DNA-binding</keyword>
<dbReference type="Proteomes" id="UP000233220">
    <property type="component" value="Unplaced"/>
</dbReference>
<feature type="domain" description="C2H2-type" evidence="18">
    <location>
        <begin position="394"/>
        <end position="421"/>
    </location>
</feature>
<dbReference type="GO" id="GO:0005829">
    <property type="term" value="C:cytosol"/>
    <property type="evidence" value="ECO:0007669"/>
    <property type="project" value="Ensembl"/>
</dbReference>
<feature type="domain" description="C2H2-type" evidence="18">
    <location>
        <begin position="506"/>
        <end position="533"/>
    </location>
</feature>
<dbReference type="FunFam" id="3.30.160.60:FF:000642">
    <property type="entry name" value="Zinc finger with KRAB and SCAN domains 2"/>
    <property type="match status" value="1"/>
</dbReference>
<dbReference type="Pfam" id="PF01352">
    <property type="entry name" value="KRAB"/>
    <property type="match status" value="1"/>
</dbReference>
<keyword evidence="13" id="KW-0539">Nucleus</keyword>
<feature type="compositionally biased region" description="Basic and acidic residues" evidence="17">
    <location>
        <begin position="305"/>
        <end position="314"/>
    </location>
</feature>
<evidence type="ECO:0000256" key="3">
    <source>
        <dbReference type="ARBA" id="ARBA00022499"/>
    </source>
</evidence>
<dbReference type="GO" id="GO:0005654">
    <property type="term" value="C:nucleoplasm"/>
    <property type="evidence" value="ECO:0007669"/>
    <property type="project" value="Ensembl"/>
</dbReference>
<evidence type="ECO:0000259" key="18">
    <source>
        <dbReference type="PROSITE" id="PS50157"/>
    </source>
</evidence>
<dbReference type="FunFam" id="3.30.160.60:FF:000485">
    <property type="entry name" value="Zinc finger protein 90 homolog"/>
    <property type="match status" value="1"/>
</dbReference>
<dbReference type="InterPro" id="IPR013087">
    <property type="entry name" value="Znf_C2H2_type"/>
</dbReference>
<dbReference type="PANTHER" id="PTHR24381">
    <property type="entry name" value="ZINC FINGER PROTEIN"/>
    <property type="match status" value="1"/>
</dbReference>
<feature type="domain" description="C2H2-type" evidence="18">
    <location>
        <begin position="450"/>
        <end position="477"/>
    </location>
</feature>
<feature type="domain" description="C2H2-type" evidence="18">
    <location>
        <begin position="618"/>
        <end position="645"/>
    </location>
</feature>
<keyword evidence="8" id="KW-0832">Ubl conjugation</keyword>
<dbReference type="GO" id="GO:0000977">
    <property type="term" value="F:RNA polymerase II transcription regulatory region sequence-specific DNA binding"/>
    <property type="evidence" value="ECO:0007669"/>
    <property type="project" value="TreeGrafter"/>
</dbReference>
<dbReference type="STRING" id="39432.ENSSBOP00000040483"/>
<comment type="subcellular location">
    <subcellularLocation>
        <location evidence="1">Nucleus</location>
    </subcellularLocation>
</comment>
<feature type="domain" description="C2H2-type" evidence="18">
    <location>
        <begin position="702"/>
        <end position="729"/>
    </location>
</feature>
<evidence type="ECO:0000256" key="1">
    <source>
        <dbReference type="ARBA" id="ARBA00004123"/>
    </source>
</evidence>
<sequence>MQGVTPFTASAAASTVPDRVSDGKRVYSGRLSGAPHAVSEIHADTELQVACSENLPFDSEDPRTRGPTAPRGPLVACGRLTAQPGPRLKRVELHFPECQRPPADSISQRPQRLLTPARSWRAAGPEVALTPPGRSRVASGWTRPGSHCVLLSWTWVSWNGLSLQVSLTFEDVAVLFTRDEWKKLAPSQRNLYRDVMLENYRNLVSLGLPFTKPKVISLLQQGEDPWKVEKDGSGGPCPGLKSIHKTTKSTQTQDCSFQGLILKRSNRNGPWNLKLEKPYIYESRLEKKDKKESFQVVSTTHKKIPTRERSHKNSELSQNFSPKSVLIRPQILPREETPPRGEIQGNSFKQNSDLLNQPKITADKRYKCSMCEKTFINTSSLRKHEKNHSGEKLFKCKECSKAFSQSSALIQHQITHTGEKPYICKECGKAFTLSTSLYKHLRTHTVEKSYRCKECGKSFSRRSGLFIHQKIHAEENPYKYNPGRKASNCNTSLSGCQRIHSRKKSYLCNECGNTFKSSSSLRYHQRIHTGEKPFKCSECGRAFSQSASLIQHERIHTGEKPYRCNECGKGFTSISRLNRHRIIHTGEKFYNCNECGKALSSHSTLIIHERIHTGEKPCKCKVCGKAFRQSSALIQHQRMHTGERPYKCNECGKTFRCNSSLSNHQRIHTGEKPYRCEECGMSFGQSSALIQHRRIHTGEKPFKCNTCGKTFRQSSSRIAHQRIHTGEKPYECNTCGKLFNHRSSLTNHYKIHIEEDP</sequence>
<dbReference type="PROSITE" id="PS50157">
    <property type="entry name" value="ZINC_FINGER_C2H2_2"/>
    <property type="match status" value="13"/>
</dbReference>
<evidence type="ECO:0000256" key="12">
    <source>
        <dbReference type="ARBA" id="ARBA00023163"/>
    </source>
</evidence>
<keyword evidence="11" id="KW-0010">Activator</keyword>
<keyword evidence="7" id="KW-0862">Zinc</keyword>
<gene>
    <name evidence="20" type="primary">ZNF354A</name>
</gene>
<keyword evidence="5" id="KW-0677">Repeat</keyword>
<evidence type="ECO:0000256" key="16">
    <source>
        <dbReference type="PROSITE-ProRule" id="PRU00042"/>
    </source>
</evidence>
<evidence type="ECO:0000256" key="17">
    <source>
        <dbReference type="SAM" id="MobiDB-lite"/>
    </source>
</evidence>
<evidence type="ECO:0000256" key="8">
    <source>
        <dbReference type="ARBA" id="ARBA00022843"/>
    </source>
</evidence>
<name>A0A2K6V8L2_SAIBB</name>
<keyword evidence="6 16" id="KW-0863">Zinc-finger</keyword>
<dbReference type="SMART" id="SM00349">
    <property type="entry name" value="KRAB"/>
    <property type="match status" value="1"/>
</dbReference>
<organism evidence="20 21">
    <name type="scientific">Saimiri boliviensis boliviensis</name>
    <name type="common">Bolivian squirrel monkey</name>
    <dbReference type="NCBI Taxonomy" id="39432"/>
    <lineage>
        <taxon>Eukaryota</taxon>
        <taxon>Metazoa</taxon>
        <taxon>Chordata</taxon>
        <taxon>Craniata</taxon>
        <taxon>Vertebrata</taxon>
        <taxon>Euteleostomi</taxon>
        <taxon>Mammalia</taxon>
        <taxon>Eutheria</taxon>
        <taxon>Euarchontoglires</taxon>
        <taxon>Primates</taxon>
        <taxon>Haplorrhini</taxon>
        <taxon>Platyrrhini</taxon>
        <taxon>Cebidae</taxon>
        <taxon>Saimiriinae</taxon>
        <taxon>Saimiri</taxon>
    </lineage>
</organism>
<dbReference type="FunFam" id="3.30.160.60:FF:000005">
    <property type="entry name" value="Zinc finger protein 14 homolog"/>
    <property type="match status" value="1"/>
</dbReference>
<evidence type="ECO:0000256" key="5">
    <source>
        <dbReference type="ARBA" id="ARBA00022737"/>
    </source>
</evidence>
<dbReference type="FunFam" id="3.30.160.60:FF:000325">
    <property type="entry name" value="ZFP90 zinc finger protein"/>
    <property type="match status" value="1"/>
</dbReference>
<comment type="similarity">
    <text evidence="2">Belongs to the krueppel C2H2-type zinc-finger protein family.</text>
</comment>
<evidence type="ECO:0000313" key="21">
    <source>
        <dbReference type="Proteomes" id="UP000233220"/>
    </source>
</evidence>
<reference evidence="20" key="1">
    <citation type="submission" date="2025-08" db="UniProtKB">
        <authorList>
            <consortium name="Ensembl"/>
        </authorList>
    </citation>
    <scope>IDENTIFICATION</scope>
</reference>
<dbReference type="InterPro" id="IPR036051">
    <property type="entry name" value="KRAB_dom_sf"/>
</dbReference>
<keyword evidence="4" id="KW-0479">Metal-binding</keyword>
<feature type="domain" description="C2H2-type" evidence="18">
    <location>
        <begin position="646"/>
        <end position="673"/>
    </location>
</feature>
<feature type="domain" description="C2H2-type" evidence="18">
    <location>
        <begin position="730"/>
        <end position="757"/>
    </location>
</feature>
<dbReference type="Pfam" id="PF00096">
    <property type="entry name" value="zf-C2H2"/>
    <property type="match status" value="13"/>
</dbReference>
<dbReference type="InterPro" id="IPR036236">
    <property type="entry name" value="Znf_C2H2_sf"/>
</dbReference>
<evidence type="ECO:0000256" key="14">
    <source>
        <dbReference type="ARBA" id="ARBA00071266"/>
    </source>
</evidence>
<dbReference type="FunFam" id="3.30.160.60:FF:000416">
    <property type="entry name" value="zinc finger protein 879 isoform X1"/>
    <property type="match status" value="1"/>
</dbReference>
<dbReference type="FunFam" id="3.30.160.60:FF:000011">
    <property type="entry name" value="zinc finger protein 615 isoform X1"/>
    <property type="match status" value="2"/>
</dbReference>
<dbReference type="CDD" id="cd07765">
    <property type="entry name" value="KRAB_A-box"/>
    <property type="match status" value="1"/>
</dbReference>
<protein>
    <recommendedName>
        <fullName evidence="14">Zinc finger protein 354A</fullName>
    </recommendedName>
    <alternativeName>
        <fullName evidence="15">Transcription factor 17</fullName>
    </alternativeName>
</protein>
<dbReference type="FunFam" id="3.30.160.60:FF:001387">
    <property type="entry name" value="Zinc finger protein 354B"/>
    <property type="match status" value="1"/>
</dbReference>
<dbReference type="PROSITE" id="PS00028">
    <property type="entry name" value="ZINC_FINGER_C2H2_1"/>
    <property type="match status" value="13"/>
</dbReference>
<evidence type="ECO:0000256" key="6">
    <source>
        <dbReference type="ARBA" id="ARBA00022771"/>
    </source>
</evidence>
<dbReference type="GeneTree" id="ENSGT00940000161487"/>
<reference evidence="20" key="2">
    <citation type="submission" date="2025-09" db="UniProtKB">
        <authorList>
            <consortium name="Ensembl"/>
        </authorList>
    </citation>
    <scope>IDENTIFICATION</scope>
</reference>
<dbReference type="FunFam" id="3.30.160.60:FF:000387">
    <property type="entry name" value="Zinc finger protein 354A"/>
    <property type="match status" value="1"/>
</dbReference>
<dbReference type="FunFam" id="3.30.160.60:FF:001586">
    <property type="entry name" value="Zinc finger protein 354B"/>
    <property type="match status" value="1"/>
</dbReference>
<dbReference type="PANTHER" id="PTHR24381:SF390">
    <property type="entry name" value="ZINC FINGER PROTEIN 37 HOMOLOG"/>
    <property type="match status" value="1"/>
</dbReference>
<feature type="domain" description="C2H2-type" evidence="18">
    <location>
        <begin position="422"/>
        <end position="449"/>
    </location>
</feature>
<accession>A0A2K6V8L2</accession>
<dbReference type="FunFam" id="3.30.160.60:FF:000579">
    <property type="entry name" value="Zinc finger protein 354B"/>
    <property type="match status" value="1"/>
</dbReference>
<evidence type="ECO:0000256" key="13">
    <source>
        <dbReference type="ARBA" id="ARBA00023242"/>
    </source>
</evidence>
<dbReference type="Gene3D" id="3.30.160.60">
    <property type="entry name" value="Classic Zinc Finger"/>
    <property type="match status" value="13"/>
</dbReference>
<feature type="domain" description="C2H2-type" evidence="18">
    <location>
        <begin position="590"/>
        <end position="617"/>
    </location>
</feature>
<feature type="domain" description="C2H2-type" evidence="18">
    <location>
        <begin position="366"/>
        <end position="393"/>
    </location>
</feature>
<dbReference type="FunFam" id="3.30.160.60:FF:002090">
    <property type="entry name" value="Zinc finger protein 473"/>
    <property type="match status" value="1"/>
</dbReference>
<dbReference type="AlphaFoldDB" id="A0A2K6V8L2"/>
<feature type="domain" description="C2H2-type" evidence="18">
    <location>
        <begin position="674"/>
        <end position="701"/>
    </location>
</feature>